<keyword evidence="1" id="KW-0378">Hydrolase</keyword>
<reference evidence="1" key="1">
    <citation type="submission" date="2021-07" db="EMBL/GenBank/DDBJ databases">
        <title>Complete Genome Sequences of Mycobacterium farcinogenes Isolated from Clinical Specimens from Patients in Thailand.</title>
        <authorList>
            <person name="Sodsai P."/>
        </authorList>
    </citation>
    <scope>NUCLEOTIDE SEQUENCE</scope>
    <source>
        <strain evidence="1">BKK/CU-MFGFA-001</strain>
    </source>
</reference>
<keyword evidence="2" id="KW-1185">Reference proteome</keyword>
<name>A0ACD1FQQ3_MYCFR</name>
<sequence>MGIAEDGSDPACQTVLHRDGIDTEGSLLRRPSFKQRWPIPPPIPGVRRMSVAVRGIHFHVTEAGPIDGKVILALHGWPQHHYAYRHLLADPPPGLRIIAPDLPGYGWSGPAPHRWAKEDVATDVLALLDALGINRVLLVGHDWGGWVGHLMALRAPDRVAAFLALNIAHPWQRPRAALRHIWRFAFYQPPIAGAGMFLHRYTPFLEKVIFRLNPAGLDSDEIGCYTDQFRDPVVARAATDTYRTWLVQELPALARRPERRRSHVPTRALFGVDDAAIRHELADPSTANADDYTLELVEHCGHFIAEQRPELIRTRLEELATNFA</sequence>
<protein>
    <submittedName>
        <fullName evidence="1">Alpha/beta hydrolase</fullName>
    </submittedName>
</protein>
<gene>
    <name evidence="1" type="ORF">K6L26_30905</name>
</gene>
<geneLocation type="plasmid" evidence="1 2">
    <name>unnamed1</name>
</geneLocation>
<dbReference type="Proteomes" id="UP000825598">
    <property type="component" value="Plasmid unnamed1"/>
</dbReference>
<organism evidence="1 2">
    <name type="scientific">Mycolicibacterium farcinogenes</name>
    <name type="common">Mycobacterium farcinogenes</name>
    <dbReference type="NCBI Taxonomy" id="1802"/>
    <lineage>
        <taxon>Bacteria</taxon>
        <taxon>Bacillati</taxon>
        <taxon>Actinomycetota</taxon>
        <taxon>Actinomycetes</taxon>
        <taxon>Mycobacteriales</taxon>
        <taxon>Mycobacteriaceae</taxon>
        <taxon>Mycolicibacterium</taxon>
    </lineage>
</organism>
<proteinExistence type="predicted"/>
<evidence type="ECO:0000313" key="2">
    <source>
        <dbReference type="Proteomes" id="UP000825598"/>
    </source>
</evidence>
<dbReference type="EMBL" id="CP081674">
    <property type="protein sequence ID" value="QZH69408.1"/>
    <property type="molecule type" value="Genomic_DNA"/>
</dbReference>
<keyword evidence="1" id="KW-0614">Plasmid</keyword>
<evidence type="ECO:0000313" key="1">
    <source>
        <dbReference type="EMBL" id="QZH69408.1"/>
    </source>
</evidence>
<accession>A0ACD1FQQ3</accession>